<evidence type="ECO:0000313" key="1">
    <source>
        <dbReference type="EMBL" id="KAF2265386.1"/>
    </source>
</evidence>
<sequence length="643" mass="71922">MFSEEDIQSLCRLIPPHQVLASNNPGLLDSFPPLLVAKSEHGLVTQQHAYREIRNIITIETQRIPIPLLTRQLDLDSSIIIQFVEAIPSLALLSEDRLDIIPKSQRDALEAELQSLVLNQAISKPNFLRDHHIDSIDSLLGADQGLTEVNGYLISTTYFKALEDEIQNILKVSIGSLAPVELRTNSLPGSPPLWLISQTITGLLRTADTTDQWDIEESSDLIRCILRESVLRNSEEEINKLRNGSIAYIDLQQFARKFSKLYPTLREIENHLSGCPGVTIEKPYAISETWLADVVGQSKSKLENKGYADLARIVEDDLPTAVQGKLYQKSEELLLGPSIQQGDQATPTAQSGGRRVGRYILTIQKYDDERISLLQAVGRYASREWDLLNERPDSDIKFQLSRVMEAISSDEPLLHVLMETKDIQKAADLHFWSEISNLEAKNEADLSTFWNDRVVSRARNYLEGLTAVEDTKLRDQLSDLLSTYLQKELLPESIAKARTQGLIRSRRSKKNIQKLESISKSSITDAAGAVAMIEKFCKKQGIPDLDSAALAEAKSTVVKDMGRRVRKKQSDGPILFLTLVIVLLAKNNAGVVYATGKFAPKLMKQLKSSLDAEQYAQLEKWKEAAKAGTLTPEDKDKMRENAA</sequence>
<protein>
    <submittedName>
        <fullName evidence="1">Uncharacterized protein</fullName>
    </submittedName>
</protein>
<accession>A0A9P4KBX9</accession>
<dbReference type="AlphaFoldDB" id="A0A9P4KBX9"/>
<organism evidence="1 2">
    <name type="scientific">Lojkania enalia</name>
    <dbReference type="NCBI Taxonomy" id="147567"/>
    <lineage>
        <taxon>Eukaryota</taxon>
        <taxon>Fungi</taxon>
        <taxon>Dikarya</taxon>
        <taxon>Ascomycota</taxon>
        <taxon>Pezizomycotina</taxon>
        <taxon>Dothideomycetes</taxon>
        <taxon>Pleosporomycetidae</taxon>
        <taxon>Pleosporales</taxon>
        <taxon>Pleosporales incertae sedis</taxon>
        <taxon>Lojkania</taxon>
    </lineage>
</organism>
<comment type="caution">
    <text evidence="1">The sequence shown here is derived from an EMBL/GenBank/DDBJ whole genome shotgun (WGS) entry which is preliminary data.</text>
</comment>
<proteinExistence type="predicted"/>
<gene>
    <name evidence="1" type="ORF">CC78DRAFT_615946</name>
</gene>
<dbReference type="Proteomes" id="UP000800093">
    <property type="component" value="Unassembled WGS sequence"/>
</dbReference>
<keyword evidence="2" id="KW-1185">Reference proteome</keyword>
<reference evidence="2" key="1">
    <citation type="journal article" date="2020" name="Stud. Mycol.">
        <title>101 Dothideomycetes genomes: A test case for predicting lifestyles and emergence of pathogens.</title>
        <authorList>
            <person name="Haridas S."/>
            <person name="Albert R."/>
            <person name="Binder M."/>
            <person name="Bloem J."/>
            <person name="LaButti K."/>
            <person name="Salamov A."/>
            <person name="Andreopoulos B."/>
            <person name="Baker S."/>
            <person name="Barry K."/>
            <person name="Bills G."/>
            <person name="Bluhm B."/>
            <person name="Cannon C."/>
            <person name="Castanera R."/>
            <person name="Culley D."/>
            <person name="Daum C."/>
            <person name="Ezra D."/>
            <person name="Gonzalez J."/>
            <person name="Henrissat B."/>
            <person name="Kuo A."/>
            <person name="Liang C."/>
            <person name="Lipzen A."/>
            <person name="Lutzoni F."/>
            <person name="Magnuson J."/>
            <person name="Mondo S."/>
            <person name="Nolan M."/>
            <person name="Ohm R."/>
            <person name="Pangilinan J."/>
            <person name="Park H.-J."/>
            <person name="Ramirez L."/>
            <person name="Alfaro M."/>
            <person name="Sun H."/>
            <person name="Tritt A."/>
            <person name="Yoshinaga Y."/>
            <person name="Zwiers L.-H."/>
            <person name="Turgeon B."/>
            <person name="Goodwin S."/>
            <person name="Spatafora J."/>
            <person name="Crous P."/>
            <person name="Grigoriev I."/>
        </authorList>
    </citation>
    <scope>NUCLEOTIDE SEQUENCE [LARGE SCALE GENOMIC DNA]</scope>
    <source>
        <strain evidence="2">CBS 304.66</strain>
    </source>
</reference>
<evidence type="ECO:0000313" key="2">
    <source>
        <dbReference type="Proteomes" id="UP000800093"/>
    </source>
</evidence>
<dbReference type="EMBL" id="ML986607">
    <property type="protein sequence ID" value="KAF2265386.1"/>
    <property type="molecule type" value="Genomic_DNA"/>
</dbReference>
<name>A0A9P4KBX9_9PLEO</name>
<dbReference type="OrthoDB" id="3935714at2759"/>